<dbReference type="AlphaFoldDB" id="A0A364K3S3"/>
<keyword evidence="1 2" id="KW-0732">Signal</keyword>
<dbReference type="PANTHER" id="PTHR30006:SF2">
    <property type="entry name" value="ABC TRANSPORTER SUBSTRATE-BINDING PROTEIN"/>
    <property type="match status" value="1"/>
</dbReference>
<feature type="signal peptide" evidence="2">
    <location>
        <begin position="1"/>
        <end position="21"/>
    </location>
</feature>
<gene>
    <name evidence="3" type="ORF">DL897_09910</name>
</gene>
<dbReference type="Proteomes" id="UP000251213">
    <property type="component" value="Unassembled WGS sequence"/>
</dbReference>
<proteinExistence type="predicted"/>
<feature type="chain" id="PRO_5038381201" evidence="2">
    <location>
        <begin position="22"/>
        <end position="346"/>
    </location>
</feature>
<evidence type="ECO:0000256" key="2">
    <source>
        <dbReference type="SAM" id="SignalP"/>
    </source>
</evidence>
<dbReference type="Pfam" id="PF13343">
    <property type="entry name" value="SBP_bac_6"/>
    <property type="match status" value="1"/>
</dbReference>
<dbReference type="Gene3D" id="3.40.190.10">
    <property type="entry name" value="Periplasmic binding protein-like II"/>
    <property type="match status" value="2"/>
</dbReference>
<organism evidence="3 4">
    <name type="scientific">Thermoflavimicrobium daqui</name>
    <dbReference type="NCBI Taxonomy" id="2137476"/>
    <lineage>
        <taxon>Bacteria</taxon>
        <taxon>Bacillati</taxon>
        <taxon>Bacillota</taxon>
        <taxon>Bacilli</taxon>
        <taxon>Bacillales</taxon>
        <taxon>Thermoactinomycetaceae</taxon>
        <taxon>Thermoflavimicrobium</taxon>
    </lineage>
</organism>
<dbReference type="EMBL" id="QJKK01000005">
    <property type="protein sequence ID" value="RAL24012.1"/>
    <property type="molecule type" value="Genomic_DNA"/>
</dbReference>
<dbReference type="RefSeq" id="WP_113659004.1">
    <property type="nucleotide sequence ID" value="NZ_KZ845667.1"/>
</dbReference>
<sequence length="346" mass="39703">MKNWKKWLGIVLSGTMMISLAACGGGSDTASEKKKLVIYTGRDKNVVDTVVPKFKEKYPDIKVEVLTMGAQQILERVRGEKANPQADFWWGAPQTTLMTAADEGLLESYKPSFADKIPTQYKDAQNRWMGEMLLPEVIMYNSKVLKKEEAPQDWDQLLDAKYKDKILIRGVLPSGTMRMIYSSMIFRQGADNPEKGYDWLKKLDANTKEYTQDPTNLYLKLARQEGSLSVWNLQDIMIQKELKKMPFDFIYPKSGAPILVDGVGIVKGAKNADAAKKFYDFLFEENTVQDLSDKFYQIPARSDMKQPSWLKGTELKPLNIDWSVMAKKEKEWMQYWDTNIKNKGKK</sequence>
<dbReference type="PANTHER" id="PTHR30006">
    <property type="entry name" value="THIAMINE-BINDING PERIPLASMIC PROTEIN-RELATED"/>
    <property type="match status" value="1"/>
</dbReference>
<evidence type="ECO:0000256" key="1">
    <source>
        <dbReference type="ARBA" id="ARBA00022729"/>
    </source>
</evidence>
<dbReference type="InterPro" id="IPR026045">
    <property type="entry name" value="Ferric-bd"/>
</dbReference>
<evidence type="ECO:0000313" key="3">
    <source>
        <dbReference type="EMBL" id="RAL24012.1"/>
    </source>
</evidence>
<dbReference type="PROSITE" id="PS51257">
    <property type="entry name" value="PROKAR_LIPOPROTEIN"/>
    <property type="match status" value="1"/>
</dbReference>
<dbReference type="SUPFAM" id="SSF53850">
    <property type="entry name" value="Periplasmic binding protein-like II"/>
    <property type="match status" value="1"/>
</dbReference>
<dbReference type="OrthoDB" id="9769319at2"/>
<keyword evidence="4" id="KW-1185">Reference proteome</keyword>
<dbReference type="PIRSF" id="PIRSF002825">
    <property type="entry name" value="CfbpA"/>
    <property type="match status" value="1"/>
</dbReference>
<protein>
    <submittedName>
        <fullName evidence="3">Iron ABC transporter substrate-binding protein</fullName>
    </submittedName>
</protein>
<accession>A0A364K3S3</accession>
<evidence type="ECO:0000313" key="4">
    <source>
        <dbReference type="Proteomes" id="UP000251213"/>
    </source>
</evidence>
<reference evidence="3 4" key="1">
    <citation type="submission" date="2018-06" db="EMBL/GenBank/DDBJ databases">
        <title>Thermoflavimicrobium daqus sp. nov., a thermophilic microbe isolated from Moutai-flavour Daqu.</title>
        <authorList>
            <person name="Wang X."/>
            <person name="Zhou H."/>
        </authorList>
    </citation>
    <scope>NUCLEOTIDE SEQUENCE [LARGE SCALE GENOMIC DNA]</scope>
    <source>
        <strain evidence="3 4">FBKL4.011</strain>
    </source>
</reference>
<reference evidence="3 4" key="2">
    <citation type="submission" date="2018-06" db="EMBL/GenBank/DDBJ databases">
        <authorList>
            <person name="Zhirakovskaya E."/>
        </authorList>
    </citation>
    <scope>NUCLEOTIDE SEQUENCE [LARGE SCALE GENOMIC DNA]</scope>
    <source>
        <strain evidence="3 4">FBKL4.011</strain>
    </source>
</reference>
<comment type="caution">
    <text evidence="3">The sequence shown here is derived from an EMBL/GenBank/DDBJ whole genome shotgun (WGS) entry which is preliminary data.</text>
</comment>
<name>A0A364K3S3_9BACL</name>